<feature type="domain" description="N-acetyltransferase" evidence="6">
    <location>
        <begin position="15"/>
        <end position="172"/>
    </location>
</feature>
<dbReference type="PANTHER" id="PTHR43182:SF1">
    <property type="entry name" value="COBALT-PRECORRIN-7 C(5)-METHYLTRANSFERASE"/>
    <property type="match status" value="1"/>
</dbReference>
<dbReference type="Gene3D" id="3.30.950.10">
    <property type="entry name" value="Methyltransferase, Cobalt-precorrin-4 Transmethylase, Domain 2"/>
    <property type="match status" value="1"/>
</dbReference>
<dbReference type="InterPro" id="IPR035996">
    <property type="entry name" value="4pyrrol_Methylase_sf"/>
</dbReference>
<reference evidence="7" key="1">
    <citation type="submission" date="2021-03" db="EMBL/GenBank/DDBJ databases">
        <title>Streptomyces strains.</title>
        <authorList>
            <person name="Lund M.B."/>
            <person name="Toerring T."/>
        </authorList>
    </citation>
    <scope>NUCLEOTIDE SEQUENCE</scope>
    <source>
        <strain evidence="7">JCM 4242</strain>
    </source>
</reference>
<dbReference type="InterPro" id="IPR000878">
    <property type="entry name" value="4pyrrol_Mease"/>
</dbReference>
<protein>
    <submittedName>
        <fullName evidence="7">Precorrin-6y C5,15-methyltransferase (Decarboxylating) subunit CbiE</fullName>
    </submittedName>
</protein>
<dbReference type="PANTHER" id="PTHR43182">
    <property type="entry name" value="COBALT-PRECORRIN-6B C(15)-METHYLTRANSFERASE (DECARBOXYLATING)"/>
    <property type="match status" value="1"/>
</dbReference>
<accession>A0A939FP04</accession>
<dbReference type="EMBL" id="JAFMOF010000002">
    <property type="protein sequence ID" value="MBO0653452.1"/>
    <property type="molecule type" value="Genomic_DNA"/>
</dbReference>
<evidence type="ECO:0000256" key="1">
    <source>
        <dbReference type="ARBA" id="ARBA00004953"/>
    </source>
</evidence>
<keyword evidence="3" id="KW-0489">Methyltransferase</keyword>
<sequence length="553" mass="59348">MTSTFPDISISTDRLVLRPFEAGDVSPLAEMMNDELITAWTSAPHPYTTADARDWALRRAPSERISGRGIVFAVTEFLTQRLVGTLHLRNTDWRTLTTEVSYVTAPWARGEGYACEAVLAAAQWLFRDQKFERLELRTAADNSAAQQVAQKIGCVSEGVLRNAWIARSRTEDAGWTEIRTDLIVWSLLPEDLDEYRDAPTGGYDHPDYAARRIAQHRGSAVVLADGDPGFFGVVRTLRGPEHGLEVEVVPAVSSVAAAFARAGMPWDDAQIVVAHSRDLRRAVNVCRAHPKVAVLTSPGAGPAELALLLGPVHRTFVICEELGTDREEVTVLTSDRAVDHVWRDPNVVIVIGGSGAPVRGGGWIAGRDPSAVRGWALPADAYAGRPGEGETTELRAAQLARLGPRVGDLVWDIGSGSGAAAVEAARFGAAVIAVDHDPEACHRTTAAARHHGVQLQVVQGAAPQVLEDLPEPDVVRVGGGGAPVVAACADRRPERIVAHAATRDDAEAIGRALAEGGYTVECTLLQAVELDTAAWTERERAVAFLLSGRRTHP</sequence>
<keyword evidence="5" id="KW-0949">S-adenosyl-L-methionine</keyword>
<dbReference type="SUPFAM" id="SSF53790">
    <property type="entry name" value="Tetrapyrrole methylase"/>
    <property type="match status" value="1"/>
</dbReference>
<name>A0A939FP04_9ACTN</name>
<evidence type="ECO:0000313" key="7">
    <source>
        <dbReference type="EMBL" id="MBO0653452.1"/>
    </source>
</evidence>
<evidence type="ECO:0000256" key="2">
    <source>
        <dbReference type="ARBA" id="ARBA00022573"/>
    </source>
</evidence>
<dbReference type="Gene3D" id="3.40.630.30">
    <property type="match status" value="1"/>
</dbReference>
<dbReference type="Pfam" id="PF13302">
    <property type="entry name" value="Acetyltransf_3"/>
    <property type="match status" value="1"/>
</dbReference>
<dbReference type="Pfam" id="PF06325">
    <property type="entry name" value="PrmA"/>
    <property type="match status" value="1"/>
</dbReference>
<dbReference type="AlphaFoldDB" id="A0A939FP04"/>
<dbReference type="InterPro" id="IPR014776">
    <property type="entry name" value="4pyrrole_Mease_sub2"/>
</dbReference>
<gene>
    <name evidence="7" type="primary">cbiE</name>
    <name evidence="7" type="ORF">J1792_11805</name>
</gene>
<dbReference type="InterPro" id="IPR029063">
    <property type="entry name" value="SAM-dependent_MTases_sf"/>
</dbReference>
<keyword evidence="4" id="KW-0808">Transferase</keyword>
<dbReference type="SUPFAM" id="SSF53335">
    <property type="entry name" value="S-adenosyl-L-methionine-dependent methyltransferases"/>
    <property type="match status" value="1"/>
</dbReference>
<dbReference type="Proteomes" id="UP000664781">
    <property type="component" value="Unassembled WGS sequence"/>
</dbReference>
<dbReference type="InterPro" id="IPR016181">
    <property type="entry name" value="Acyl_CoA_acyltransferase"/>
</dbReference>
<dbReference type="InterPro" id="IPR012818">
    <property type="entry name" value="CbiE"/>
</dbReference>
<comment type="caution">
    <text evidence="7">The sequence shown here is derived from an EMBL/GenBank/DDBJ whole genome shotgun (WGS) entry which is preliminary data.</text>
</comment>
<dbReference type="CDD" id="cd11644">
    <property type="entry name" value="Precorrin-6Y-MT"/>
    <property type="match status" value="1"/>
</dbReference>
<dbReference type="NCBIfam" id="TIGR02467">
    <property type="entry name" value="CbiE"/>
    <property type="match status" value="1"/>
</dbReference>
<evidence type="ECO:0000256" key="4">
    <source>
        <dbReference type="ARBA" id="ARBA00022679"/>
    </source>
</evidence>
<organism evidence="7 8">
    <name type="scientific">Streptomyces triculaminicus</name>
    <dbReference type="NCBI Taxonomy" id="2816232"/>
    <lineage>
        <taxon>Bacteria</taxon>
        <taxon>Bacillati</taxon>
        <taxon>Actinomycetota</taxon>
        <taxon>Actinomycetes</taxon>
        <taxon>Kitasatosporales</taxon>
        <taxon>Streptomycetaceae</taxon>
        <taxon>Streptomyces</taxon>
    </lineage>
</organism>
<proteinExistence type="predicted"/>
<dbReference type="GO" id="GO:0008276">
    <property type="term" value="F:protein methyltransferase activity"/>
    <property type="evidence" value="ECO:0007669"/>
    <property type="project" value="InterPro"/>
</dbReference>
<evidence type="ECO:0000256" key="5">
    <source>
        <dbReference type="ARBA" id="ARBA00022691"/>
    </source>
</evidence>
<dbReference type="GO" id="GO:0016747">
    <property type="term" value="F:acyltransferase activity, transferring groups other than amino-acyl groups"/>
    <property type="evidence" value="ECO:0007669"/>
    <property type="project" value="InterPro"/>
</dbReference>
<dbReference type="InterPro" id="IPR000182">
    <property type="entry name" value="GNAT_dom"/>
</dbReference>
<dbReference type="InterPro" id="IPR050714">
    <property type="entry name" value="Cobalamin_biosynth_MTase"/>
</dbReference>
<dbReference type="PROSITE" id="PS51186">
    <property type="entry name" value="GNAT"/>
    <property type="match status" value="1"/>
</dbReference>
<dbReference type="GO" id="GO:0032259">
    <property type="term" value="P:methylation"/>
    <property type="evidence" value="ECO:0007669"/>
    <property type="project" value="UniProtKB-KW"/>
</dbReference>
<dbReference type="Gene3D" id="3.40.50.150">
    <property type="entry name" value="Vaccinia Virus protein VP39"/>
    <property type="match status" value="1"/>
</dbReference>
<comment type="pathway">
    <text evidence="1">Cofactor biosynthesis; adenosylcobalamin biosynthesis.</text>
</comment>
<evidence type="ECO:0000256" key="3">
    <source>
        <dbReference type="ARBA" id="ARBA00022603"/>
    </source>
</evidence>
<keyword evidence="2" id="KW-0169">Cobalamin biosynthesis</keyword>
<evidence type="ECO:0000313" key="8">
    <source>
        <dbReference type="Proteomes" id="UP000664781"/>
    </source>
</evidence>
<dbReference type="Pfam" id="PF00590">
    <property type="entry name" value="TP_methylase"/>
    <property type="match status" value="1"/>
</dbReference>
<dbReference type="GO" id="GO:0009236">
    <property type="term" value="P:cobalamin biosynthetic process"/>
    <property type="evidence" value="ECO:0007669"/>
    <property type="project" value="UniProtKB-KW"/>
</dbReference>
<dbReference type="CDD" id="cd02440">
    <property type="entry name" value="AdoMet_MTases"/>
    <property type="match status" value="1"/>
</dbReference>
<evidence type="ECO:0000259" key="6">
    <source>
        <dbReference type="PROSITE" id="PS51186"/>
    </source>
</evidence>
<keyword evidence="8" id="KW-1185">Reference proteome</keyword>
<dbReference type="SUPFAM" id="SSF55729">
    <property type="entry name" value="Acyl-CoA N-acyltransferases (Nat)"/>
    <property type="match status" value="1"/>
</dbReference>